<dbReference type="PANTHER" id="PTHR30346:SF0">
    <property type="entry name" value="HCA OPERON TRANSCRIPTIONAL ACTIVATOR HCAR"/>
    <property type="match status" value="1"/>
</dbReference>
<accession>A0A1W1Y9E8</accession>
<comment type="similarity">
    <text evidence="1">Belongs to the LysR transcriptional regulatory family.</text>
</comment>
<proteinExistence type="inferred from homology"/>
<dbReference type="CDD" id="cd08414">
    <property type="entry name" value="PBP2_LTTR_aromatics_like"/>
    <property type="match status" value="1"/>
</dbReference>
<dbReference type="PANTHER" id="PTHR30346">
    <property type="entry name" value="TRANSCRIPTIONAL DUAL REGULATOR HCAR-RELATED"/>
    <property type="match status" value="1"/>
</dbReference>
<dbReference type="STRING" id="112901.SAMN04488500_101144"/>
<dbReference type="Proteomes" id="UP000192738">
    <property type="component" value="Unassembled WGS sequence"/>
</dbReference>
<dbReference type="SUPFAM" id="SSF46785">
    <property type="entry name" value="Winged helix' DNA-binding domain"/>
    <property type="match status" value="1"/>
</dbReference>
<dbReference type="InterPro" id="IPR005119">
    <property type="entry name" value="LysR_subst-bd"/>
</dbReference>
<sequence>MDIRQLRYFVAAAEHLNFTAAARHVYISPQALSQQISELESDLGVILFNRNRYSTSLTAAGEALLREAKAIIAKTEEAIQITRQAASGISGRLKIGYLGFAEKNFLPKLIYQFRQKYPSIELSCQQLSNGAIDEALERATIDIGFIQLWETTKIPGISWKKIYDYKLCLVVPSSHPWARRTNTTRAELSKETFIFHPKDAPRAYNNLMRVCSNRGFRPSVDPVSGILTVLMMVEAGFGISLLPRHIPLGYASSSLKTLDVDEEDASIYVSIAWNHTNTNPSISLFLNELEAFPEHYRQGIIKTEPT</sequence>
<dbReference type="InterPro" id="IPR036390">
    <property type="entry name" value="WH_DNA-bd_sf"/>
</dbReference>
<reference evidence="6 7" key="1">
    <citation type="submission" date="2017-04" db="EMBL/GenBank/DDBJ databases">
        <authorList>
            <person name="Afonso C.L."/>
            <person name="Miller P.J."/>
            <person name="Scott M.A."/>
            <person name="Spackman E."/>
            <person name="Goraichik I."/>
            <person name="Dimitrov K.M."/>
            <person name="Suarez D.L."/>
            <person name="Swayne D.E."/>
        </authorList>
    </citation>
    <scope>NUCLEOTIDE SEQUENCE [LARGE SCALE GENOMIC DNA]</scope>
    <source>
        <strain evidence="6 7">DSM 5090</strain>
    </source>
</reference>
<dbReference type="PRINTS" id="PR00039">
    <property type="entry name" value="HTHLYSR"/>
</dbReference>
<protein>
    <submittedName>
        <fullName evidence="6">Transcriptional regulator, LysR family</fullName>
    </submittedName>
</protein>
<feature type="domain" description="HTH lysR-type" evidence="5">
    <location>
        <begin position="1"/>
        <end position="58"/>
    </location>
</feature>
<dbReference type="Pfam" id="PF00126">
    <property type="entry name" value="HTH_1"/>
    <property type="match status" value="1"/>
</dbReference>
<dbReference type="Gene3D" id="1.10.10.10">
    <property type="entry name" value="Winged helix-like DNA-binding domain superfamily/Winged helix DNA-binding domain"/>
    <property type="match status" value="1"/>
</dbReference>
<keyword evidence="2" id="KW-0805">Transcription regulation</keyword>
<dbReference type="FunFam" id="1.10.10.10:FF:000001">
    <property type="entry name" value="LysR family transcriptional regulator"/>
    <property type="match status" value="1"/>
</dbReference>
<dbReference type="InterPro" id="IPR036388">
    <property type="entry name" value="WH-like_DNA-bd_sf"/>
</dbReference>
<evidence type="ECO:0000256" key="3">
    <source>
        <dbReference type="ARBA" id="ARBA00023125"/>
    </source>
</evidence>
<dbReference type="Pfam" id="PF03466">
    <property type="entry name" value="LysR_substrate"/>
    <property type="match status" value="1"/>
</dbReference>
<dbReference type="AlphaFoldDB" id="A0A1W1Y9E8"/>
<evidence type="ECO:0000256" key="4">
    <source>
        <dbReference type="ARBA" id="ARBA00023163"/>
    </source>
</evidence>
<organism evidence="6 7">
    <name type="scientific">Sporomusa malonica</name>
    <dbReference type="NCBI Taxonomy" id="112901"/>
    <lineage>
        <taxon>Bacteria</taxon>
        <taxon>Bacillati</taxon>
        <taxon>Bacillota</taxon>
        <taxon>Negativicutes</taxon>
        <taxon>Selenomonadales</taxon>
        <taxon>Sporomusaceae</taxon>
        <taxon>Sporomusa</taxon>
    </lineage>
</organism>
<dbReference type="InterPro" id="IPR000847">
    <property type="entry name" value="LysR_HTH_N"/>
</dbReference>
<dbReference type="RefSeq" id="WP_084573675.1">
    <property type="nucleotide sequence ID" value="NZ_CP155572.1"/>
</dbReference>
<name>A0A1W1Y9E8_9FIRM</name>
<evidence type="ECO:0000313" key="6">
    <source>
        <dbReference type="EMBL" id="SMC32773.1"/>
    </source>
</evidence>
<evidence type="ECO:0000259" key="5">
    <source>
        <dbReference type="PROSITE" id="PS50931"/>
    </source>
</evidence>
<dbReference type="GO" id="GO:0032993">
    <property type="term" value="C:protein-DNA complex"/>
    <property type="evidence" value="ECO:0007669"/>
    <property type="project" value="TreeGrafter"/>
</dbReference>
<evidence type="ECO:0000256" key="2">
    <source>
        <dbReference type="ARBA" id="ARBA00023015"/>
    </source>
</evidence>
<dbReference type="GO" id="GO:0003700">
    <property type="term" value="F:DNA-binding transcription factor activity"/>
    <property type="evidence" value="ECO:0007669"/>
    <property type="project" value="InterPro"/>
</dbReference>
<dbReference type="PROSITE" id="PS50931">
    <property type="entry name" value="HTH_LYSR"/>
    <property type="match status" value="1"/>
</dbReference>
<evidence type="ECO:0000256" key="1">
    <source>
        <dbReference type="ARBA" id="ARBA00009437"/>
    </source>
</evidence>
<gene>
    <name evidence="6" type="ORF">SAMN04488500_101144</name>
</gene>
<evidence type="ECO:0000313" key="7">
    <source>
        <dbReference type="Proteomes" id="UP000192738"/>
    </source>
</evidence>
<dbReference type="SUPFAM" id="SSF53850">
    <property type="entry name" value="Periplasmic binding protein-like II"/>
    <property type="match status" value="1"/>
</dbReference>
<keyword evidence="4" id="KW-0804">Transcription</keyword>
<dbReference type="Gene3D" id="3.40.190.10">
    <property type="entry name" value="Periplasmic binding protein-like II"/>
    <property type="match status" value="2"/>
</dbReference>
<keyword evidence="3" id="KW-0238">DNA-binding</keyword>
<dbReference type="OrthoDB" id="9803735at2"/>
<keyword evidence="7" id="KW-1185">Reference proteome</keyword>
<dbReference type="EMBL" id="FWXI01000001">
    <property type="protein sequence ID" value="SMC32773.1"/>
    <property type="molecule type" value="Genomic_DNA"/>
</dbReference>
<dbReference type="GO" id="GO:0003677">
    <property type="term" value="F:DNA binding"/>
    <property type="evidence" value="ECO:0007669"/>
    <property type="project" value="UniProtKB-KW"/>
</dbReference>